<reference evidence="12 13" key="1">
    <citation type="submission" date="2014-06" db="EMBL/GenBank/DDBJ databases">
        <authorList>
            <person name="Swart Estienne"/>
        </authorList>
    </citation>
    <scope>NUCLEOTIDE SEQUENCE [LARGE SCALE GENOMIC DNA]</scope>
    <source>
        <strain evidence="12 13">130c</strain>
    </source>
</reference>
<dbReference type="InterPro" id="IPR050230">
    <property type="entry name" value="CALM/Myosin/TropC-like"/>
</dbReference>
<dbReference type="Proteomes" id="UP000039865">
    <property type="component" value="Unassembled WGS sequence"/>
</dbReference>
<evidence type="ECO:0000256" key="3">
    <source>
        <dbReference type="ARBA" id="ARBA00020786"/>
    </source>
</evidence>
<gene>
    <name evidence="12" type="primary">Contig10070.g10764</name>
    <name evidence="12" type="ORF">STYLEM_15373</name>
</gene>
<evidence type="ECO:0000256" key="8">
    <source>
        <dbReference type="ARBA" id="ARBA00022990"/>
    </source>
</evidence>
<keyword evidence="9" id="KW-0206">Cytoskeleton</keyword>
<dbReference type="PANTHER" id="PTHR23048">
    <property type="entry name" value="MYOSIN LIGHT CHAIN 1, 3"/>
    <property type="match status" value="1"/>
</dbReference>
<dbReference type="SUPFAM" id="SSF47473">
    <property type="entry name" value="EF-hand"/>
    <property type="match status" value="1"/>
</dbReference>
<evidence type="ECO:0000256" key="9">
    <source>
        <dbReference type="ARBA" id="ARBA00023212"/>
    </source>
</evidence>
<evidence type="ECO:0000256" key="1">
    <source>
        <dbReference type="ARBA" id="ARBA00004245"/>
    </source>
</evidence>
<protein>
    <recommendedName>
        <fullName evidence="3">Calmodulin</fullName>
    </recommendedName>
</protein>
<comment type="similarity">
    <text evidence="2">Belongs to the centrin family.</text>
</comment>
<evidence type="ECO:0000256" key="4">
    <source>
        <dbReference type="ARBA" id="ARBA00022490"/>
    </source>
</evidence>
<dbReference type="PROSITE" id="PS50222">
    <property type="entry name" value="EF_HAND_2"/>
    <property type="match status" value="1"/>
</dbReference>
<evidence type="ECO:0000259" key="11">
    <source>
        <dbReference type="PROSITE" id="PS50222"/>
    </source>
</evidence>
<keyword evidence="5" id="KW-0479">Metal-binding</keyword>
<keyword evidence="6" id="KW-0677">Repeat</keyword>
<evidence type="ECO:0000313" key="12">
    <source>
        <dbReference type="EMBL" id="CDW86279.1"/>
    </source>
</evidence>
<comment type="function">
    <text evidence="10">Plays a fundamental role in microtubule organizing center structure and function. Component of the infraciliary lattice (ICL) and the ciliary basal bodies.</text>
</comment>
<evidence type="ECO:0000256" key="5">
    <source>
        <dbReference type="ARBA" id="ARBA00022723"/>
    </source>
</evidence>
<sequence length="188" mass="22088">MSEFSIPPQKTYSKEYQHVEEDDIAQIQEIFKAFDSSNRSRVPIDQLPQILRLLNKNISEKDASELQYEIDKKHRGYFTFNDLIQLLSDFQFKEDTEMDLLNALQELDQGADGFIPKETFTHFLTTMGEVFNQDELNEFMKYALDENNTDDLIDIRRLSKIMLPKIQARKELLQENLTNNIDSGKLKK</sequence>
<dbReference type="Pfam" id="PF13833">
    <property type="entry name" value="EF-hand_8"/>
    <property type="match status" value="1"/>
</dbReference>
<evidence type="ECO:0000256" key="10">
    <source>
        <dbReference type="ARBA" id="ARBA00025692"/>
    </source>
</evidence>
<dbReference type="AlphaFoldDB" id="A0A078AVS0"/>
<comment type="subcellular location">
    <subcellularLocation>
        <location evidence="1">Cytoplasm</location>
        <location evidence="1">Cytoskeleton</location>
    </subcellularLocation>
</comment>
<accession>A0A078AVS0</accession>
<proteinExistence type="inferred from homology"/>
<dbReference type="InterPro" id="IPR011992">
    <property type="entry name" value="EF-hand-dom_pair"/>
</dbReference>
<evidence type="ECO:0000256" key="7">
    <source>
        <dbReference type="ARBA" id="ARBA00022837"/>
    </source>
</evidence>
<evidence type="ECO:0000256" key="2">
    <source>
        <dbReference type="ARBA" id="ARBA00005253"/>
    </source>
</evidence>
<feature type="domain" description="EF-hand" evidence="11">
    <location>
        <begin position="95"/>
        <end position="130"/>
    </location>
</feature>
<keyword evidence="8" id="KW-0007">Acetylation</keyword>
<keyword evidence="7" id="KW-0106">Calcium</keyword>
<dbReference type="GO" id="GO:0016460">
    <property type="term" value="C:myosin II complex"/>
    <property type="evidence" value="ECO:0007669"/>
    <property type="project" value="TreeGrafter"/>
</dbReference>
<organism evidence="12 13">
    <name type="scientific">Stylonychia lemnae</name>
    <name type="common">Ciliate</name>
    <dbReference type="NCBI Taxonomy" id="5949"/>
    <lineage>
        <taxon>Eukaryota</taxon>
        <taxon>Sar</taxon>
        <taxon>Alveolata</taxon>
        <taxon>Ciliophora</taxon>
        <taxon>Intramacronucleata</taxon>
        <taxon>Spirotrichea</taxon>
        <taxon>Stichotrichia</taxon>
        <taxon>Sporadotrichida</taxon>
        <taxon>Oxytrichidae</taxon>
        <taxon>Stylonychinae</taxon>
        <taxon>Stylonychia</taxon>
    </lineage>
</organism>
<keyword evidence="4" id="KW-0963">Cytoplasm</keyword>
<dbReference type="InterPro" id="IPR002048">
    <property type="entry name" value="EF_hand_dom"/>
</dbReference>
<dbReference type="InParanoid" id="A0A078AVS0"/>
<keyword evidence="13" id="KW-1185">Reference proteome</keyword>
<dbReference type="GO" id="GO:0005509">
    <property type="term" value="F:calcium ion binding"/>
    <property type="evidence" value="ECO:0007669"/>
    <property type="project" value="InterPro"/>
</dbReference>
<dbReference type="Gene3D" id="1.10.238.10">
    <property type="entry name" value="EF-hand"/>
    <property type="match status" value="1"/>
</dbReference>
<evidence type="ECO:0000256" key="6">
    <source>
        <dbReference type="ARBA" id="ARBA00022737"/>
    </source>
</evidence>
<evidence type="ECO:0000313" key="13">
    <source>
        <dbReference type="Proteomes" id="UP000039865"/>
    </source>
</evidence>
<dbReference type="OrthoDB" id="10260307at2759"/>
<name>A0A078AVS0_STYLE</name>
<dbReference type="PANTHER" id="PTHR23048:SF0">
    <property type="entry name" value="CALMODULIN LIKE 3"/>
    <property type="match status" value="1"/>
</dbReference>
<dbReference type="FunFam" id="1.10.238.10:FF:000178">
    <property type="entry name" value="Calmodulin-2 A"/>
    <property type="match status" value="1"/>
</dbReference>
<dbReference type="EMBL" id="CCKQ01014508">
    <property type="protein sequence ID" value="CDW86279.1"/>
    <property type="molecule type" value="Genomic_DNA"/>
</dbReference>